<dbReference type="AlphaFoldDB" id="A0A450YJ97"/>
<reference evidence="1" key="1">
    <citation type="submission" date="2019-02" db="EMBL/GenBank/DDBJ databases">
        <authorList>
            <person name="Gruber-Vodicka R. H."/>
            <person name="Seah K. B. B."/>
        </authorList>
    </citation>
    <scope>NUCLEOTIDE SEQUENCE</scope>
    <source>
        <strain evidence="3">BECK_S127</strain>
        <strain evidence="2">BECK_S1320</strain>
        <strain evidence="1">BECK_S1321</strain>
    </source>
</reference>
<evidence type="ECO:0000313" key="1">
    <source>
        <dbReference type="EMBL" id="VFK41604.1"/>
    </source>
</evidence>
<gene>
    <name evidence="3" type="ORF">BECKSD772D_GA0070982_10954</name>
    <name evidence="2" type="ORF">BECKSD772E_GA0070983_10974</name>
    <name evidence="1" type="ORF">BECKSD772F_GA0070984_10964</name>
</gene>
<evidence type="ECO:0000313" key="3">
    <source>
        <dbReference type="EMBL" id="VFK80233.1"/>
    </source>
</evidence>
<proteinExistence type="predicted"/>
<dbReference type="EMBL" id="CAADHB010000095">
    <property type="protein sequence ID" value="VFK80233.1"/>
    <property type="molecule type" value="Genomic_DNA"/>
</dbReference>
<protein>
    <submittedName>
        <fullName evidence="1">Uncharacterized protein</fullName>
    </submittedName>
</protein>
<evidence type="ECO:0000313" key="2">
    <source>
        <dbReference type="EMBL" id="VFK47532.1"/>
    </source>
</evidence>
<sequence>MRQQQALCIFMLLPQGFRNAQLRGFIAQLLGIPLTQYSTGRMTYDLRRLRLHGIITRQGGTHCYHLTHEGLRVCLFMTKVHQRVIRHGFSQLMGGCPKAPVRPIATAMKQFDIAVNQLISQAKLSK</sequence>
<dbReference type="EMBL" id="CAADFU010000097">
    <property type="protein sequence ID" value="VFK47532.1"/>
    <property type="molecule type" value="Genomic_DNA"/>
</dbReference>
<name>A0A450YJ97_9GAMM</name>
<organism evidence="1">
    <name type="scientific">Candidatus Kentrum sp. SD</name>
    <dbReference type="NCBI Taxonomy" id="2126332"/>
    <lineage>
        <taxon>Bacteria</taxon>
        <taxon>Pseudomonadati</taxon>
        <taxon>Pseudomonadota</taxon>
        <taxon>Gammaproteobacteria</taxon>
        <taxon>Candidatus Kentrum</taxon>
    </lineage>
</organism>
<accession>A0A450YJ97</accession>
<dbReference type="EMBL" id="CAADFR010000096">
    <property type="protein sequence ID" value="VFK41604.1"/>
    <property type="molecule type" value="Genomic_DNA"/>
</dbReference>